<dbReference type="InterPro" id="IPR032466">
    <property type="entry name" value="Metal_Hydrolase"/>
</dbReference>
<accession>A0A8T3VN64</accession>
<proteinExistence type="predicted"/>
<comment type="caution">
    <text evidence="2">The sequence shown here is derived from an EMBL/GenBank/DDBJ whole genome shotgun (WGS) entry which is preliminary data.</text>
</comment>
<evidence type="ECO:0000313" key="2">
    <source>
        <dbReference type="EMBL" id="MBE6511360.1"/>
    </source>
</evidence>
<evidence type="ECO:0000313" key="3">
    <source>
        <dbReference type="Proteomes" id="UP000713479"/>
    </source>
</evidence>
<feature type="domain" description="Amidohydrolase-related" evidence="1">
    <location>
        <begin position="48"/>
        <end position="362"/>
    </location>
</feature>
<dbReference type="NCBIfam" id="NF005552">
    <property type="entry name" value="PRK07213.1"/>
    <property type="match status" value="1"/>
</dbReference>
<dbReference type="Proteomes" id="UP000713479">
    <property type="component" value="Unassembled WGS sequence"/>
</dbReference>
<dbReference type="Gene3D" id="3.20.20.140">
    <property type="entry name" value="Metal-dependent hydrolases"/>
    <property type="match status" value="1"/>
</dbReference>
<dbReference type="EMBL" id="SUTF01000014">
    <property type="protein sequence ID" value="MBE6511360.1"/>
    <property type="molecule type" value="Genomic_DNA"/>
</dbReference>
<dbReference type="AlphaFoldDB" id="A0A8T3VN64"/>
<dbReference type="GO" id="GO:0016810">
    <property type="term" value="F:hydrolase activity, acting on carbon-nitrogen (but not peptide) bonds"/>
    <property type="evidence" value="ECO:0007669"/>
    <property type="project" value="InterPro"/>
</dbReference>
<dbReference type="InterPro" id="IPR050287">
    <property type="entry name" value="MTA/SAH_deaminase"/>
</dbReference>
<dbReference type="Pfam" id="PF01979">
    <property type="entry name" value="Amidohydro_1"/>
    <property type="match status" value="1"/>
</dbReference>
<dbReference type="PANTHER" id="PTHR43794:SF5">
    <property type="entry name" value="CHLOROHYDROLASE FAMILY PROTEIN"/>
    <property type="match status" value="1"/>
</dbReference>
<dbReference type="SUPFAM" id="SSF51338">
    <property type="entry name" value="Composite domain of metallo-dependent hydrolases"/>
    <property type="match status" value="1"/>
</dbReference>
<dbReference type="InterPro" id="IPR011059">
    <property type="entry name" value="Metal-dep_hydrolase_composite"/>
</dbReference>
<protein>
    <submittedName>
        <fullName evidence="2">Chlorohydrolase</fullName>
    </submittedName>
</protein>
<dbReference type="PANTHER" id="PTHR43794">
    <property type="entry name" value="AMINOHYDROLASE SSNA-RELATED"/>
    <property type="match status" value="1"/>
</dbReference>
<dbReference type="InterPro" id="IPR006680">
    <property type="entry name" value="Amidohydro-rel"/>
</dbReference>
<sequence>MFTISNGIILRGLNLNPIKANITVDDGIIIDISEDSKEGKIIDVDGAIICPSFLNGHTHIGDSIIKDEGYGLSLGEMVKPPNGVKHRALASAEDEDIIESMKSTMWEMLKSGTTHFIDYREGGLKGVKLLKEASRDIPITPIILGRDDSFYGDDPDLSMVKSQIRKLLKVADGIAPSGFGEITDDVANLIVSECEKAGKISSIHVAESESTQVDSLAKFNKTEIERGVNSNFNQLVHCTNPKNNDLDLIKNSNANLVVCPRANATLNVGIVPLNEMLNLGLRPILGTDNLMLNSPSMFRELEFTLKLMSIYYKNYLNPSLLLQMATTNACLFNFNKSCIEIGQVAEFNVFEHFSKNPFLNIINRIETKNILYTINKNIS</sequence>
<gene>
    <name evidence="2" type="ORF">E7Z74_08940</name>
</gene>
<name>A0A8T3VN64_9EURY</name>
<organism evidence="2 3">
    <name type="scientific">Methanobrevibacter millerae</name>
    <dbReference type="NCBI Taxonomy" id="230361"/>
    <lineage>
        <taxon>Archaea</taxon>
        <taxon>Methanobacteriati</taxon>
        <taxon>Methanobacteriota</taxon>
        <taxon>Methanomada group</taxon>
        <taxon>Methanobacteria</taxon>
        <taxon>Methanobacteriales</taxon>
        <taxon>Methanobacteriaceae</taxon>
        <taxon>Methanobrevibacter</taxon>
    </lineage>
</organism>
<dbReference type="SUPFAM" id="SSF51556">
    <property type="entry name" value="Metallo-dependent hydrolases"/>
    <property type="match status" value="1"/>
</dbReference>
<reference evidence="2" key="1">
    <citation type="submission" date="2019-04" db="EMBL/GenBank/DDBJ databases">
        <title>Evolution of Biomass-Degrading Anaerobic Consortia Revealed by Metagenomics.</title>
        <authorList>
            <person name="Peng X."/>
        </authorList>
    </citation>
    <scope>NUCLEOTIDE SEQUENCE</scope>
    <source>
        <strain evidence="2">SIG13</strain>
    </source>
</reference>
<evidence type="ECO:0000259" key="1">
    <source>
        <dbReference type="Pfam" id="PF01979"/>
    </source>
</evidence>
<dbReference type="Gene3D" id="2.30.40.10">
    <property type="entry name" value="Urease, subunit C, domain 1"/>
    <property type="match status" value="1"/>
</dbReference>